<gene>
    <name evidence="3" type="ORF">HWQ67_09895</name>
</gene>
<protein>
    <recommendedName>
        <fullName evidence="2">DUF5666 domain-containing protein</fullName>
    </recommendedName>
</protein>
<accession>A0ABS6RZ22</accession>
<evidence type="ECO:0000259" key="2">
    <source>
        <dbReference type="Pfam" id="PF18914"/>
    </source>
</evidence>
<feature type="signal peptide" evidence="1">
    <location>
        <begin position="1"/>
        <end position="24"/>
    </location>
</feature>
<proteinExistence type="predicted"/>
<name>A0ABS6RZ22_9BACT</name>
<dbReference type="EMBL" id="JABXWD010000164">
    <property type="protein sequence ID" value="MBV6341897.1"/>
    <property type="molecule type" value="Genomic_DNA"/>
</dbReference>
<evidence type="ECO:0000256" key="1">
    <source>
        <dbReference type="SAM" id="SignalP"/>
    </source>
</evidence>
<sequence length="113" mass="12742">MRRLQTVFLALAVVIVMVASNAYTSGREDEHKDEYYKDQGRHGKIYGVIKEMPKESVGTWTVGKRKVVVTENTHIKEKHGKAIVGAYVEVEGGYDGDTFVADEIEVKRARNRS</sequence>
<comment type="caution">
    <text evidence="3">The sequence shown here is derived from an EMBL/GenBank/DDBJ whole genome shotgun (WGS) entry which is preliminary data.</text>
</comment>
<dbReference type="Pfam" id="PF18914">
    <property type="entry name" value="DUF5666"/>
    <property type="match status" value="1"/>
</dbReference>
<dbReference type="Proteomes" id="UP001196980">
    <property type="component" value="Unassembled WGS sequence"/>
</dbReference>
<dbReference type="InterPro" id="IPR043724">
    <property type="entry name" value="DUF5666"/>
</dbReference>
<evidence type="ECO:0000313" key="4">
    <source>
        <dbReference type="Proteomes" id="UP001196980"/>
    </source>
</evidence>
<feature type="domain" description="DUF5666" evidence="2">
    <location>
        <begin position="47"/>
        <end position="105"/>
    </location>
</feature>
<keyword evidence="1" id="KW-0732">Signal</keyword>
<feature type="chain" id="PRO_5045403730" description="DUF5666 domain-containing protein" evidence="1">
    <location>
        <begin position="25"/>
        <end position="113"/>
    </location>
</feature>
<dbReference type="RefSeq" id="WP_218252527.1">
    <property type="nucleotide sequence ID" value="NZ_JABXWD010000164.1"/>
</dbReference>
<keyword evidence="4" id="KW-1185">Reference proteome</keyword>
<reference evidence="3 4" key="1">
    <citation type="journal article" date="2020" name="J Geophys Res Biogeosci">
        <title>Magnetotaxis as an Adaptation to Enable Bacterial Shuttling of Microbial Sulfur and Sulfur Cycling Across Aquatic Oxic#Anoxic Interfaces.</title>
        <authorList>
            <person name="Li J."/>
            <person name="Liu P."/>
            <person name="Wang J."/>
            <person name="Roberts A.P."/>
            <person name="Pan Y."/>
        </authorList>
    </citation>
    <scope>NUCLEOTIDE SEQUENCE [LARGE SCALE GENOMIC DNA]</scope>
    <source>
        <strain evidence="3 4">MYR-1_YQ</strain>
    </source>
</reference>
<evidence type="ECO:0000313" key="3">
    <source>
        <dbReference type="EMBL" id="MBV6341897.1"/>
    </source>
</evidence>
<organism evidence="3 4">
    <name type="scientific">Candidatus Magnetobacterium casense</name>
    <dbReference type="NCBI Taxonomy" id="1455061"/>
    <lineage>
        <taxon>Bacteria</taxon>
        <taxon>Pseudomonadati</taxon>
        <taxon>Nitrospirota</taxon>
        <taxon>Thermodesulfovibrionia</taxon>
        <taxon>Thermodesulfovibrionales</taxon>
        <taxon>Candidatus Magnetobacteriaceae</taxon>
        <taxon>Candidatus Magnetobacterium</taxon>
    </lineage>
</organism>